<evidence type="ECO:0000256" key="10">
    <source>
        <dbReference type="ARBA" id="ARBA00030772"/>
    </source>
</evidence>
<evidence type="ECO:0000313" key="12">
    <source>
        <dbReference type="Proteomes" id="UP000662770"/>
    </source>
</evidence>
<keyword evidence="12" id="KW-1185">Reference proteome</keyword>
<evidence type="ECO:0000256" key="5">
    <source>
        <dbReference type="ARBA" id="ARBA00022475"/>
    </source>
</evidence>
<dbReference type="InterPro" id="IPR022792">
    <property type="entry name" value="T2SS_protein-GspN"/>
</dbReference>
<evidence type="ECO:0000256" key="4">
    <source>
        <dbReference type="ARBA" id="ARBA00022448"/>
    </source>
</evidence>
<dbReference type="Pfam" id="PF01203">
    <property type="entry name" value="T2SSN"/>
    <property type="match status" value="1"/>
</dbReference>
<reference evidence="11 12" key="1">
    <citation type="submission" date="2021-03" db="EMBL/GenBank/DDBJ databases">
        <title>Novel species identification of genus Shewanella.</title>
        <authorList>
            <person name="Liu G."/>
            <person name="Zhang Q."/>
        </authorList>
    </citation>
    <scope>NUCLEOTIDE SEQUENCE [LARGE SCALE GENOMIC DNA]</scope>
    <source>
        <strain evidence="11 12">FJAT-51800</strain>
    </source>
</reference>
<dbReference type="Proteomes" id="UP000662770">
    <property type="component" value="Chromosome"/>
</dbReference>
<evidence type="ECO:0000313" key="11">
    <source>
        <dbReference type="EMBL" id="QSX33508.1"/>
    </source>
</evidence>
<comment type="subcellular location">
    <subcellularLocation>
        <location evidence="1">Cell inner membrane</location>
    </subcellularLocation>
</comment>
<keyword evidence="7" id="KW-0812">Transmembrane</keyword>
<keyword evidence="6" id="KW-0997">Cell inner membrane</keyword>
<protein>
    <recommendedName>
        <fullName evidence="3">Type II secretion system protein N</fullName>
    </recommendedName>
    <alternativeName>
        <fullName evidence="10">General secretion pathway protein N</fullName>
    </alternativeName>
</protein>
<evidence type="ECO:0000256" key="2">
    <source>
        <dbReference type="ARBA" id="ARBA00007208"/>
    </source>
</evidence>
<name>A0ABX7QRK3_9GAMM</name>
<organism evidence="11 12">
    <name type="scientific">Shewanella avicenniae</name>
    <dbReference type="NCBI Taxonomy" id="2814294"/>
    <lineage>
        <taxon>Bacteria</taxon>
        <taxon>Pseudomonadati</taxon>
        <taxon>Pseudomonadota</taxon>
        <taxon>Gammaproteobacteria</taxon>
        <taxon>Alteromonadales</taxon>
        <taxon>Shewanellaceae</taxon>
        <taxon>Shewanella</taxon>
    </lineage>
</organism>
<evidence type="ECO:0000256" key="3">
    <source>
        <dbReference type="ARBA" id="ARBA00021563"/>
    </source>
</evidence>
<dbReference type="EMBL" id="CP071503">
    <property type="protein sequence ID" value="QSX33508.1"/>
    <property type="molecule type" value="Genomic_DNA"/>
</dbReference>
<comment type="similarity">
    <text evidence="2">Belongs to the GSP N family.</text>
</comment>
<keyword evidence="5" id="KW-1003">Cell membrane</keyword>
<evidence type="ECO:0000256" key="7">
    <source>
        <dbReference type="ARBA" id="ARBA00022692"/>
    </source>
</evidence>
<evidence type="ECO:0000256" key="9">
    <source>
        <dbReference type="ARBA" id="ARBA00023136"/>
    </source>
</evidence>
<keyword evidence="9" id="KW-0472">Membrane</keyword>
<proteinExistence type="inferred from homology"/>
<keyword evidence="4" id="KW-0813">Transport</keyword>
<gene>
    <name evidence="11" type="ORF">JYB87_17650</name>
</gene>
<evidence type="ECO:0000256" key="8">
    <source>
        <dbReference type="ARBA" id="ARBA00022927"/>
    </source>
</evidence>
<accession>A0ABX7QRK3</accession>
<evidence type="ECO:0000256" key="6">
    <source>
        <dbReference type="ARBA" id="ARBA00022519"/>
    </source>
</evidence>
<keyword evidence="8" id="KW-0653">Protein transport</keyword>
<sequence length="250" mass="26932">MKIFAKVVIAVLLYLVFLLVLLPARVVVALAPLPQGVAISGVSGSVWQGRADTVVADGRQFDQLQWQLSPWGLLSGRANVDFQLGNASAEVSGKGALSIGSSDIKVSGLKMDAPVSFLVGKQRLPFKTVARGDVSVFVQQFVQGSPWCEQLEGKAFLNSIGITNQFGQYPLGDIELSLQCVNGQIQLATDDEKNKLGIAGTLQLQDQMRYQLNGRMKLTAEQPADLQKALPLLGKADNNGFYPLKFSGKL</sequence>
<evidence type="ECO:0000256" key="1">
    <source>
        <dbReference type="ARBA" id="ARBA00004533"/>
    </source>
</evidence>